<proteinExistence type="predicted"/>
<evidence type="ECO:0000313" key="2">
    <source>
        <dbReference type="Proteomes" id="UP000190061"/>
    </source>
</evidence>
<dbReference type="Proteomes" id="UP000190061">
    <property type="component" value="Unassembled WGS sequence"/>
</dbReference>
<accession>A0A1T4QVX4</accession>
<reference evidence="1 2" key="1">
    <citation type="submission" date="2017-02" db="EMBL/GenBank/DDBJ databases">
        <authorList>
            <person name="Peterson S.W."/>
        </authorList>
    </citation>
    <scope>NUCLEOTIDE SEQUENCE [LARGE SCALE GENOMIC DNA]</scope>
    <source>
        <strain evidence="1 2">DSM 21749</strain>
    </source>
</reference>
<keyword evidence="2" id="KW-1185">Reference proteome</keyword>
<name>A0A1T4QVX4_9GAMM</name>
<dbReference type="EMBL" id="FUXP01000006">
    <property type="protein sequence ID" value="SKA07883.1"/>
    <property type="molecule type" value="Genomic_DNA"/>
</dbReference>
<evidence type="ECO:0000313" key="1">
    <source>
        <dbReference type="EMBL" id="SKA07883.1"/>
    </source>
</evidence>
<dbReference type="OrthoDB" id="5933966at2"/>
<protein>
    <submittedName>
        <fullName evidence="1">Chitinase class I</fullName>
    </submittedName>
</protein>
<sequence>MDSEMPVAGRRLQSSFDSGRESWVASTTLTPTANQEPVSIIIGQRCTCFDEQKFLDLYRDEHSLHFGWYEREGSSKSRLPPLNSESLSNLEKLLGGIKQHFVPVAGCRLDQIAYMLATVRVEAYDFMRGVFFGPTIERISYASAEVHYGVGPTARRPTYARRHGNIDVGDGFKFRGRGFIQITWRSNYESFSSIAGVDLVASPDAAMEWETALKIMVIGMVEGRFTGRKLDDYLGDGQSDFYGARRIINGLDKAHIIAEYAEKFLELLHSTRCPASE</sequence>
<organism evidence="1 2">
    <name type="scientific">Lysobacter spongiicola DSM 21749</name>
    <dbReference type="NCBI Taxonomy" id="1122188"/>
    <lineage>
        <taxon>Bacteria</taxon>
        <taxon>Pseudomonadati</taxon>
        <taxon>Pseudomonadota</taxon>
        <taxon>Gammaproteobacteria</taxon>
        <taxon>Lysobacterales</taxon>
        <taxon>Lysobacteraceae</taxon>
        <taxon>Novilysobacter</taxon>
    </lineage>
</organism>
<gene>
    <name evidence="1" type="ORF">SAMN02745674_01805</name>
</gene>
<dbReference type="STRING" id="1122188.SAMN02745674_01805"/>
<dbReference type="AlphaFoldDB" id="A0A1T4QVX4"/>
<dbReference type="SUPFAM" id="SSF53955">
    <property type="entry name" value="Lysozyme-like"/>
    <property type="match status" value="1"/>
</dbReference>
<dbReference type="Gene3D" id="1.10.530.10">
    <property type="match status" value="1"/>
</dbReference>
<dbReference type="InterPro" id="IPR023346">
    <property type="entry name" value="Lysozyme-like_dom_sf"/>
</dbReference>
<dbReference type="RefSeq" id="WP_143814234.1">
    <property type="nucleotide sequence ID" value="NZ_FUXP01000006.1"/>
</dbReference>